<evidence type="ECO:0000256" key="5">
    <source>
        <dbReference type="ARBA" id="ARBA00023033"/>
    </source>
</evidence>
<dbReference type="SUPFAM" id="SSF49742">
    <property type="entry name" value="PHM/PNGase F"/>
    <property type="match status" value="1"/>
</dbReference>
<protein>
    <recommendedName>
        <fullName evidence="7">Copper type II ascorbate-dependent monooxygenase N-terminal domain-containing protein</fullName>
    </recommendedName>
</protein>
<dbReference type="Gene3D" id="2.60.120.310">
    <property type="entry name" value="Copper type II, ascorbate-dependent monooxygenase, N-terminal domain"/>
    <property type="match status" value="1"/>
</dbReference>
<evidence type="ECO:0000259" key="7">
    <source>
        <dbReference type="Pfam" id="PF01082"/>
    </source>
</evidence>
<dbReference type="PANTHER" id="PTHR10680">
    <property type="entry name" value="PEPTIDYL-GLYCINE ALPHA-AMIDATING MONOOXYGENASE"/>
    <property type="match status" value="1"/>
</dbReference>
<dbReference type="InterPro" id="IPR020611">
    <property type="entry name" value="Cu2_ascorb_mOase_CS-1"/>
</dbReference>
<dbReference type="InterPro" id="IPR008977">
    <property type="entry name" value="PHM/PNGase_F_dom_sf"/>
</dbReference>
<dbReference type="InterPro" id="IPR000323">
    <property type="entry name" value="Cu2_ascorb_mOase_N"/>
</dbReference>
<dbReference type="EMBL" id="JARQZJ010000124">
    <property type="protein sequence ID" value="KAK9889917.1"/>
    <property type="molecule type" value="Genomic_DNA"/>
</dbReference>
<comment type="caution">
    <text evidence="8">The sequence shown here is derived from an EMBL/GenBank/DDBJ whole genome shotgun (WGS) entry which is preliminary data.</text>
</comment>
<keyword evidence="9" id="KW-1185">Reference proteome</keyword>
<evidence type="ECO:0000313" key="8">
    <source>
        <dbReference type="EMBL" id="KAK9889917.1"/>
    </source>
</evidence>
<feature type="domain" description="Copper type II ascorbate-dependent monooxygenase N-terminal" evidence="7">
    <location>
        <begin position="3"/>
        <end position="86"/>
    </location>
</feature>
<reference evidence="8 9" key="1">
    <citation type="submission" date="2023-03" db="EMBL/GenBank/DDBJ databases">
        <title>Genome insight into feeding habits of ladybird beetles.</title>
        <authorList>
            <person name="Li H.-S."/>
            <person name="Huang Y.-H."/>
            <person name="Pang H."/>
        </authorList>
    </citation>
    <scope>NUCLEOTIDE SEQUENCE [LARGE SCALE GENOMIC DNA]</scope>
    <source>
        <strain evidence="8">SYSU_2023b</strain>
        <tissue evidence="8">Whole body</tissue>
    </source>
</reference>
<name>A0AAW1V2K9_9CUCU</name>
<organism evidence="8 9">
    <name type="scientific">Henosepilachna vigintioctopunctata</name>
    <dbReference type="NCBI Taxonomy" id="420089"/>
    <lineage>
        <taxon>Eukaryota</taxon>
        <taxon>Metazoa</taxon>
        <taxon>Ecdysozoa</taxon>
        <taxon>Arthropoda</taxon>
        <taxon>Hexapoda</taxon>
        <taxon>Insecta</taxon>
        <taxon>Pterygota</taxon>
        <taxon>Neoptera</taxon>
        <taxon>Endopterygota</taxon>
        <taxon>Coleoptera</taxon>
        <taxon>Polyphaga</taxon>
        <taxon>Cucujiformia</taxon>
        <taxon>Coccinelloidea</taxon>
        <taxon>Coccinellidae</taxon>
        <taxon>Epilachninae</taxon>
        <taxon>Epilachnini</taxon>
        <taxon>Henosepilachna</taxon>
    </lineage>
</organism>
<evidence type="ECO:0000256" key="4">
    <source>
        <dbReference type="ARBA" id="ARBA00023008"/>
    </source>
</evidence>
<keyword evidence="1" id="KW-0479">Metal-binding</keyword>
<dbReference type="InterPro" id="IPR036939">
    <property type="entry name" value="Cu2_ascorb_mOase_N_sf"/>
</dbReference>
<accession>A0AAW1V2K9</accession>
<evidence type="ECO:0000313" key="9">
    <source>
        <dbReference type="Proteomes" id="UP001431783"/>
    </source>
</evidence>
<keyword evidence="4" id="KW-0186">Copper</keyword>
<evidence type="ECO:0000256" key="6">
    <source>
        <dbReference type="ARBA" id="ARBA00023180"/>
    </source>
</evidence>
<dbReference type="GO" id="GO:0005576">
    <property type="term" value="C:extracellular region"/>
    <property type="evidence" value="ECO:0007669"/>
    <property type="project" value="TreeGrafter"/>
</dbReference>
<keyword evidence="3" id="KW-0560">Oxidoreductase</keyword>
<dbReference type="Proteomes" id="UP001431783">
    <property type="component" value="Unassembled WGS sequence"/>
</dbReference>
<dbReference type="GO" id="GO:0016715">
    <property type="term" value="F:oxidoreductase activity, acting on paired donors, with incorporation or reduction of molecular oxygen, reduced ascorbate as one donor, and incorporation of one atom of oxygen"/>
    <property type="evidence" value="ECO:0007669"/>
    <property type="project" value="InterPro"/>
</dbReference>
<dbReference type="PROSITE" id="PS00084">
    <property type="entry name" value="CU2_MONOOXYGENASE_1"/>
    <property type="match status" value="1"/>
</dbReference>
<evidence type="ECO:0000256" key="1">
    <source>
        <dbReference type="ARBA" id="ARBA00022723"/>
    </source>
</evidence>
<keyword evidence="6" id="KW-0325">Glycoprotein</keyword>
<sequence length="147" mass="16537">MDKIHHMILFGCTTPGTDDPYWDCGEMSTTNTNNLKESPPCSSGTHVIFAWARNANALTLPEGVGFQVGENTAIRYLVIQIHYSHKLPENELDSSGLTLVYTQTPLVLYTIFLAHIFQFKLVQFKEASWCSSVGNRWINSSTRSDSY</sequence>
<dbReference type="Pfam" id="PF01082">
    <property type="entry name" value="Cu2_monooxygen"/>
    <property type="match status" value="1"/>
</dbReference>
<gene>
    <name evidence="8" type="ORF">WA026_008726</name>
</gene>
<proteinExistence type="predicted"/>
<keyword evidence="2" id="KW-0732">Signal</keyword>
<evidence type="ECO:0000256" key="3">
    <source>
        <dbReference type="ARBA" id="ARBA00023002"/>
    </source>
</evidence>
<dbReference type="PANTHER" id="PTHR10680:SF14">
    <property type="entry name" value="PEPTIDYL-GLYCINE ALPHA-AMIDATING MONOOXYGENASE"/>
    <property type="match status" value="1"/>
</dbReference>
<dbReference type="GO" id="GO:0005507">
    <property type="term" value="F:copper ion binding"/>
    <property type="evidence" value="ECO:0007669"/>
    <property type="project" value="InterPro"/>
</dbReference>
<evidence type="ECO:0000256" key="2">
    <source>
        <dbReference type="ARBA" id="ARBA00022729"/>
    </source>
</evidence>
<dbReference type="AlphaFoldDB" id="A0AAW1V2K9"/>
<keyword evidence="5" id="KW-0503">Monooxygenase</keyword>